<evidence type="ECO:0000256" key="28">
    <source>
        <dbReference type="PIRSR" id="PIRSR601952-2"/>
    </source>
</evidence>
<keyword evidence="13" id="KW-0106">Calcium</keyword>
<evidence type="ECO:0000256" key="17">
    <source>
        <dbReference type="ARBA" id="ARBA00023180"/>
    </source>
</evidence>
<evidence type="ECO:0000256" key="9">
    <source>
        <dbReference type="ARBA" id="ARBA00022723"/>
    </source>
</evidence>
<evidence type="ECO:0000256" key="8">
    <source>
        <dbReference type="ARBA" id="ARBA00022622"/>
    </source>
</evidence>
<feature type="binding site" evidence="28">
    <location>
        <position position="170"/>
    </location>
    <ligand>
        <name>Mg(2+)</name>
        <dbReference type="ChEBI" id="CHEBI:18420"/>
    </ligand>
</feature>
<dbReference type="EMBL" id="VXAJ01001613">
    <property type="protein sequence ID" value="NXK15630.1"/>
    <property type="molecule type" value="Genomic_DNA"/>
</dbReference>
<comment type="catalytic activity">
    <reaction evidence="22">
        <text>diphosphate + H2O = 2 phosphate + H(+)</text>
        <dbReference type="Rhea" id="RHEA:24576"/>
        <dbReference type="ChEBI" id="CHEBI:15377"/>
        <dbReference type="ChEBI" id="CHEBI:15378"/>
        <dbReference type="ChEBI" id="CHEBI:33019"/>
        <dbReference type="ChEBI" id="CHEBI:43474"/>
    </reaction>
    <physiologicalReaction direction="left-to-right" evidence="22">
        <dbReference type="Rhea" id="RHEA:24577"/>
    </physiologicalReaction>
</comment>
<keyword evidence="17" id="KW-0325">Glycoprotein</keyword>
<dbReference type="CDD" id="cd16012">
    <property type="entry name" value="ALP"/>
    <property type="match status" value="1"/>
</dbReference>
<evidence type="ECO:0000256" key="12">
    <source>
        <dbReference type="ARBA" id="ARBA00022833"/>
    </source>
</evidence>
<evidence type="ECO:0000256" key="2">
    <source>
        <dbReference type="ARBA" id="ARBA00004609"/>
    </source>
</evidence>
<comment type="cofactor">
    <cofactor evidence="28">
        <name>Mg(2+)</name>
        <dbReference type="ChEBI" id="CHEBI:18420"/>
    </cofactor>
    <text evidence="28">Binds 1 Mg(2+) ion.</text>
</comment>
<dbReference type="Proteomes" id="UP000555649">
    <property type="component" value="Unassembled WGS sequence"/>
</dbReference>
<evidence type="ECO:0000256" key="31">
    <source>
        <dbReference type="SAM" id="SignalP"/>
    </source>
</evidence>
<keyword evidence="33" id="KW-1185">Reference proteome</keyword>
<comment type="cofactor">
    <cofactor evidence="28">
        <name>Zn(2+)</name>
        <dbReference type="ChEBI" id="CHEBI:29105"/>
    </cofactor>
    <text evidence="28">Binds 2 Zn(2+) ions.</text>
</comment>
<evidence type="ECO:0000256" key="23">
    <source>
        <dbReference type="ARBA" id="ARBA00048778"/>
    </source>
</evidence>
<dbReference type="GO" id="GO:0031214">
    <property type="term" value="P:biomineral tissue development"/>
    <property type="evidence" value="ECO:0007669"/>
    <property type="project" value="UniProtKB-KW"/>
</dbReference>
<keyword evidence="15" id="KW-0472">Membrane</keyword>
<dbReference type="PROSITE" id="PS00123">
    <property type="entry name" value="ALKALINE_PHOSPHATASE"/>
    <property type="match status" value="1"/>
</dbReference>
<evidence type="ECO:0000313" key="33">
    <source>
        <dbReference type="Proteomes" id="UP000555649"/>
    </source>
</evidence>
<protein>
    <recommendedName>
        <fullName evidence="30">Alkaline phosphatase</fullName>
        <ecNumber evidence="30">3.1.3.1</ecNumber>
    </recommendedName>
</protein>
<keyword evidence="10 31" id="KW-0732">Signal</keyword>
<accession>A0A7L0H950</accession>
<evidence type="ECO:0000256" key="18">
    <source>
        <dbReference type="ARBA" id="ARBA00023288"/>
    </source>
</evidence>
<feature type="binding site" evidence="28">
    <location>
        <position position="341"/>
    </location>
    <ligand>
        <name>Zn(2+)</name>
        <dbReference type="ChEBI" id="CHEBI:29105"/>
        <label>2</label>
    </ligand>
</feature>
<keyword evidence="9 28" id="KW-0479">Metal-binding</keyword>
<dbReference type="Gene3D" id="3.40.720.10">
    <property type="entry name" value="Alkaline Phosphatase, subunit A"/>
    <property type="match status" value="2"/>
</dbReference>
<sequence length="481" mass="52641">MKALLLILLTQLCSASLVPEREKDPEYWRRQAQETLRAALRLQRLNQNVAKNLILFLGDGMGVSTVTAARILKGQLQNRKGEESLLEMEKFPYVALAKTYNTNAQVPDSAGTATAYLCGVKANEGTVGVSAGVTRDRCNTTKGQEVTSILRWAKDGGKAVGIVTTTRVTHATPSAAYAHSANRDWYSDGEMPPDALEGGCRDIARQLVENIPDIEVILGGGRKYMFPKNASDVEYPHEDKHRGTRLDRRDLIQAWHDAKPPGKVAKYVWHRRDLLALNLSRVDFLLGESWHPRVPQLQVGGGPLTHPEQALHEAVELDRAIGLATRLTSPQDTLSVVTADHSHVFTFGGYTPRGNPIFGLAPMQSDVDRKPFTSILYGNGPGYKIVAGERENVSAVDFAHADYQAQSAVPLRQETHGGEDVAVFAHGPMAHLLHGVHEQNYIPHAMAYAACIGSNQAHCNAASHPTASILLPFFTLLFLLC</sequence>
<feature type="active site" description="Phosphoserine intermediate" evidence="27">
    <location>
        <position position="109"/>
    </location>
</feature>
<comment type="cofactor">
    <cofactor evidence="1">
        <name>Ca(2+)</name>
        <dbReference type="ChEBI" id="CHEBI:29108"/>
    </cofactor>
</comment>
<name>A0A7L0H950_HERCA</name>
<evidence type="ECO:0000256" key="1">
    <source>
        <dbReference type="ARBA" id="ARBA00001913"/>
    </source>
</evidence>
<keyword evidence="18" id="KW-0449">Lipoprotein</keyword>
<comment type="catalytic activity">
    <reaction evidence="23">
        <text>ATP + H2O = ADP + phosphate + H(+)</text>
        <dbReference type="Rhea" id="RHEA:13065"/>
        <dbReference type="ChEBI" id="CHEBI:15377"/>
        <dbReference type="ChEBI" id="CHEBI:15378"/>
        <dbReference type="ChEBI" id="CHEBI:30616"/>
        <dbReference type="ChEBI" id="CHEBI:43474"/>
        <dbReference type="ChEBI" id="CHEBI:456216"/>
    </reaction>
    <physiologicalReaction direction="left-to-right" evidence="23">
        <dbReference type="Rhea" id="RHEA:13066"/>
    </physiologicalReaction>
</comment>
<evidence type="ECO:0000256" key="25">
    <source>
        <dbReference type="ARBA" id="ARBA00049444"/>
    </source>
</evidence>
<evidence type="ECO:0000256" key="20">
    <source>
        <dbReference type="ARBA" id="ARBA00036923"/>
    </source>
</evidence>
<gene>
    <name evidence="32" type="primary">Alpl</name>
    <name evidence="32" type="ORF">HERCAC_R14782</name>
</gene>
<keyword evidence="16" id="KW-1015">Disulfide bond</keyword>
<keyword evidence="12 28" id="KW-0862">Zinc</keyword>
<feature type="binding site" evidence="28">
    <location>
        <position position="59"/>
    </location>
    <ligand>
        <name>Mg(2+)</name>
        <dbReference type="ChEBI" id="CHEBI:18420"/>
    </ligand>
</feature>
<proteinExistence type="inferred from homology"/>
<evidence type="ECO:0000256" key="13">
    <source>
        <dbReference type="ARBA" id="ARBA00022837"/>
    </source>
</evidence>
<evidence type="ECO:0000256" key="11">
    <source>
        <dbReference type="ARBA" id="ARBA00022801"/>
    </source>
</evidence>
<evidence type="ECO:0000256" key="30">
    <source>
        <dbReference type="RuleBase" id="RU003947"/>
    </source>
</evidence>
<evidence type="ECO:0000256" key="16">
    <source>
        <dbReference type="ARBA" id="ARBA00023157"/>
    </source>
</evidence>
<dbReference type="PANTHER" id="PTHR11596:SF74">
    <property type="entry name" value="ALKALINE PHOSPHATASE, TISSUE-NONSPECIFIC ISOZYME"/>
    <property type="match status" value="1"/>
</dbReference>
<comment type="catalytic activity">
    <reaction evidence="24">
        <text>phosphoethanolamine + H2O = ethanolamine + phosphate</text>
        <dbReference type="Rhea" id="RHEA:16089"/>
        <dbReference type="ChEBI" id="CHEBI:15377"/>
        <dbReference type="ChEBI" id="CHEBI:43474"/>
        <dbReference type="ChEBI" id="CHEBI:57603"/>
        <dbReference type="ChEBI" id="CHEBI:58190"/>
    </reaction>
    <physiologicalReaction direction="left-to-right" evidence="24">
        <dbReference type="Rhea" id="RHEA:16090"/>
    </physiologicalReaction>
</comment>
<comment type="catalytic activity">
    <reaction evidence="25">
        <text>pyridoxal 5'-phosphate + H2O = pyridoxal + phosphate</text>
        <dbReference type="Rhea" id="RHEA:20533"/>
        <dbReference type="ChEBI" id="CHEBI:15377"/>
        <dbReference type="ChEBI" id="CHEBI:17310"/>
        <dbReference type="ChEBI" id="CHEBI:43474"/>
        <dbReference type="ChEBI" id="CHEBI:597326"/>
    </reaction>
    <physiologicalReaction direction="left-to-right" evidence="25">
        <dbReference type="Rhea" id="RHEA:20534"/>
    </physiologicalReaction>
</comment>
<organism evidence="32 33">
    <name type="scientific">Herpetotheres cachinnans</name>
    <name type="common">Laughing falcon</name>
    <name type="synonym">Falco cachinnans</name>
    <dbReference type="NCBI Taxonomy" id="56343"/>
    <lineage>
        <taxon>Eukaryota</taxon>
        <taxon>Metazoa</taxon>
        <taxon>Chordata</taxon>
        <taxon>Craniata</taxon>
        <taxon>Vertebrata</taxon>
        <taxon>Euteleostomi</taxon>
        <taxon>Archelosauria</taxon>
        <taxon>Archosauria</taxon>
        <taxon>Dinosauria</taxon>
        <taxon>Saurischia</taxon>
        <taxon>Theropoda</taxon>
        <taxon>Coelurosauria</taxon>
        <taxon>Aves</taxon>
        <taxon>Neognathae</taxon>
        <taxon>Neoaves</taxon>
        <taxon>Telluraves</taxon>
        <taxon>Australaves</taxon>
        <taxon>Falconiformes</taxon>
        <taxon>Falconidae</taxon>
        <taxon>Herpetotheres</taxon>
    </lineage>
</organism>
<dbReference type="GO" id="GO:0004035">
    <property type="term" value="F:alkaline phosphatase activity"/>
    <property type="evidence" value="ECO:0007669"/>
    <property type="project" value="UniProtKB-EC"/>
</dbReference>
<dbReference type="EC" id="3.1.3.1" evidence="30"/>
<dbReference type="InterPro" id="IPR018299">
    <property type="entry name" value="Alkaline_phosphatase_AS"/>
</dbReference>
<evidence type="ECO:0000256" key="21">
    <source>
        <dbReference type="ARBA" id="ARBA00037828"/>
    </source>
</evidence>
<dbReference type="PANTHER" id="PTHR11596">
    <property type="entry name" value="ALKALINE PHOSPHATASE"/>
    <property type="match status" value="1"/>
</dbReference>
<reference evidence="32 33" key="1">
    <citation type="submission" date="2019-09" db="EMBL/GenBank/DDBJ databases">
        <title>Bird 10,000 Genomes (B10K) Project - Family phase.</title>
        <authorList>
            <person name="Zhang G."/>
        </authorList>
    </citation>
    <scope>NUCLEOTIDE SEQUENCE [LARGE SCALE GENOMIC DNA]</scope>
    <source>
        <strain evidence="32">B10K-DU-005-78</strain>
        <tissue evidence="32">Mixed tissue sample</tissue>
    </source>
</reference>
<evidence type="ECO:0000256" key="5">
    <source>
        <dbReference type="ARBA" id="ARBA00022475"/>
    </source>
</evidence>
<evidence type="ECO:0000256" key="26">
    <source>
        <dbReference type="ARBA" id="ARBA00049526"/>
    </source>
</evidence>
<feature type="binding site" evidence="28">
    <location>
        <position position="416"/>
    </location>
    <ligand>
        <name>Zn(2+)</name>
        <dbReference type="ChEBI" id="CHEBI:29105"/>
        <label>2</label>
    </ligand>
</feature>
<comment type="caution">
    <text evidence="32">The sequence shown here is derived from an EMBL/GenBank/DDBJ whole genome shotgun (WGS) entry which is preliminary data.</text>
</comment>
<feature type="binding site" evidence="28">
    <location>
        <position position="340"/>
    </location>
    <ligand>
        <name>Zn(2+)</name>
        <dbReference type="ChEBI" id="CHEBI:29105"/>
        <label>2</label>
    </ligand>
</feature>
<evidence type="ECO:0000256" key="27">
    <source>
        <dbReference type="PIRSR" id="PIRSR601952-1"/>
    </source>
</evidence>
<keyword evidence="11 30" id="KW-0378">Hydrolase</keyword>
<dbReference type="InterPro" id="IPR001952">
    <property type="entry name" value="Alkaline_phosphatase"/>
</dbReference>
<feature type="binding site" evidence="28">
    <location>
        <position position="59"/>
    </location>
    <ligand>
        <name>Zn(2+)</name>
        <dbReference type="ChEBI" id="CHEBI:29105"/>
        <label>2</label>
    </ligand>
</feature>
<evidence type="ECO:0000256" key="10">
    <source>
        <dbReference type="ARBA" id="ARBA00022729"/>
    </source>
</evidence>
<keyword evidence="5" id="KW-1003">Cell membrane</keyword>
<evidence type="ECO:0000256" key="22">
    <source>
        <dbReference type="ARBA" id="ARBA00048097"/>
    </source>
</evidence>
<feature type="binding site" evidence="28">
    <location>
        <position position="172"/>
    </location>
    <ligand>
        <name>Mg(2+)</name>
        <dbReference type="ChEBI" id="CHEBI:18420"/>
    </ligand>
</feature>
<dbReference type="InterPro" id="IPR017850">
    <property type="entry name" value="Alkaline_phosphatase_core_sf"/>
</dbReference>
<feature type="non-terminal residue" evidence="32">
    <location>
        <position position="1"/>
    </location>
</feature>
<dbReference type="GO" id="GO:0005886">
    <property type="term" value="C:plasma membrane"/>
    <property type="evidence" value="ECO:0007669"/>
    <property type="project" value="UniProtKB-SubCell"/>
</dbReference>
<comment type="catalytic activity">
    <reaction evidence="20">
        <text>AMP + H2O = adenosine + phosphate</text>
        <dbReference type="Rhea" id="RHEA:29375"/>
        <dbReference type="ChEBI" id="CHEBI:15377"/>
        <dbReference type="ChEBI" id="CHEBI:16335"/>
        <dbReference type="ChEBI" id="CHEBI:43474"/>
        <dbReference type="ChEBI" id="CHEBI:456215"/>
    </reaction>
    <physiologicalReaction direction="left-to-right" evidence="20">
        <dbReference type="Rhea" id="RHEA:29376"/>
    </physiologicalReaction>
</comment>
<comment type="subcellular location">
    <subcellularLocation>
        <location evidence="2">Cell membrane</location>
        <topology evidence="2">Lipid-anchor</topology>
        <topology evidence="2">GPI-anchor</topology>
    </subcellularLocation>
    <subcellularLocation>
        <location evidence="21">Extracellular vesicle membrane</location>
        <topology evidence="21">Lipid-anchor</topology>
        <topology evidence="21">GPI-anchor</topology>
    </subcellularLocation>
</comment>
<evidence type="ECO:0000256" key="7">
    <source>
        <dbReference type="ARBA" id="ARBA00022591"/>
    </source>
</evidence>
<evidence type="ECO:0000313" key="32">
    <source>
        <dbReference type="EMBL" id="NXK15630.1"/>
    </source>
</evidence>
<comment type="subunit">
    <text evidence="4">Homodimer.</text>
</comment>
<dbReference type="GO" id="GO:0098552">
    <property type="term" value="C:side of membrane"/>
    <property type="evidence" value="ECO:0007669"/>
    <property type="project" value="UniProtKB-KW"/>
</dbReference>
<dbReference type="SUPFAM" id="SSF53649">
    <property type="entry name" value="Alkaline phosphatase-like"/>
    <property type="match status" value="1"/>
</dbReference>
<evidence type="ECO:0000256" key="29">
    <source>
        <dbReference type="RuleBase" id="RU003946"/>
    </source>
</evidence>
<evidence type="ECO:0000256" key="19">
    <source>
        <dbReference type="ARBA" id="ARBA00036105"/>
    </source>
</evidence>
<keyword evidence="6" id="KW-0597">Phosphoprotein</keyword>
<evidence type="ECO:0000256" key="3">
    <source>
        <dbReference type="ARBA" id="ARBA00005984"/>
    </source>
</evidence>
<keyword evidence="8" id="KW-0336">GPI-anchor</keyword>
<comment type="similarity">
    <text evidence="3 29">Belongs to the alkaline phosphatase family.</text>
</comment>
<dbReference type="Pfam" id="PF00245">
    <property type="entry name" value="Alk_phosphatase"/>
    <property type="match status" value="2"/>
</dbReference>
<keyword evidence="14 28" id="KW-0460">Magnesium</keyword>
<evidence type="ECO:0000256" key="15">
    <source>
        <dbReference type="ARBA" id="ARBA00023136"/>
    </source>
</evidence>
<evidence type="ECO:0000256" key="24">
    <source>
        <dbReference type="ARBA" id="ARBA00048929"/>
    </source>
</evidence>
<feature type="non-terminal residue" evidence="32">
    <location>
        <position position="481"/>
    </location>
</feature>
<dbReference type="SMART" id="SM00098">
    <property type="entry name" value="alkPPc"/>
    <property type="match status" value="1"/>
</dbReference>
<dbReference type="GO" id="GO:0046872">
    <property type="term" value="F:metal ion binding"/>
    <property type="evidence" value="ECO:0007669"/>
    <property type="project" value="UniProtKB-KW"/>
</dbReference>
<evidence type="ECO:0000256" key="14">
    <source>
        <dbReference type="ARBA" id="ARBA00022842"/>
    </source>
</evidence>
<dbReference type="PRINTS" id="PR00113">
    <property type="entry name" value="ALKPHPHTASE"/>
</dbReference>
<comment type="catalytic activity">
    <reaction evidence="26">
        <text>ADP + H2O = AMP + phosphate + H(+)</text>
        <dbReference type="Rhea" id="RHEA:61436"/>
        <dbReference type="ChEBI" id="CHEBI:15377"/>
        <dbReference type="ChEBI" id="CHEBI:15378"/>
        <dbReference type="ChEBI" id="CHEBI:43474"/>
        <dbReference type="ChEBI" id="CHEBI:456215"/>
        <dbReference type="ChEBI" id="CHEBI:456216"/>
    </reaction>
    <physiologicalReaction direction="left-to-right" evidence="26">
        <dbReference type="Rhea" id="RHEA:61437"/>
    </physiologicalReaction>
</comment>
<feature type="chain" id="PRO_5029801474" description="Alkaline phosphatase" evidence="31">
    <location>
        <begin position="16"/>
        <end position="481"/>
    </location>
</feature>
<dbReference type="AlphaFoldDB" id="A0A7L0H950"/>
<feature type="signal peptide" evidence="31">
    <location>
        <begin position="1"/>
        <end position="15"/>
    </location>
</feature>
<evidence type="ECO:0000256" key="6">
    <source>
        <dbReference type="ARBA" id="ARBA00022553"/>
    </source>
</evidence>
<evidence type="ECO:0000256" key="4">
    <source>
        <dbReference type="ARBA" id="ARBA00011738"/>
    </source>
</evidence>
<comment type="catalytic activity">
    <reaction evidence="19">
        <text>a phosphate monoester + H2O = an alcohol + phosphate</text>
        <dbReference type="Rhea" id="RHEA:15017"/>
        <dbReference type="ChEBI" id="CHEBI:15377"/>
        <dbReference type="ChEBI" id="CHEBI:30879"/>
        <dbReference type="ChEBI" id="CHEBI:43474"/>
        <dbReference type="ChEBI" id="CHEBI:67140"/>
        <dbReference type="EC" id="3.1.3.1"/>
    </reaction>
    <physiologicalReaction direction="left-to-right" evidence="19">
        <dbReference type="Rhea" id="RHEA:15018"/>
    </physiologicalReaction>
</comment>
<keyword evidence="7" id="KW-0091">Biomineralization</keyword>